<evidence type="ECO:0000313" key="2">
    <source>
        <dbReference type="Proteomes" id="UP000235616"/>
    </source>
</evidence>
<sequence>MTNLAVLLPQVLPGAISWAEEQERQALATGAALSPQGIADARTVGVLAPEKIRVVVAPALPLPDDEWLRKVALSTGLLGPNFAGLTLGYAIFIVLGHSTRQLLTHECRHVYQYEVAGSIAAFMPTYLGQIATVGYNDAPFEVDARQHEIL</sequence>
<evidence type="ECO:0000313" key="1">
    <source>
        <dbReference type="EMBL" id="PMS16990.1"/>
    </source>
</evidence>
<organism evidence="1 2">
    <name type="scientific">Trinickia dabaoshanensis</name>
    <dbReference type="NCBI Taxonomy" id="564714"/>
    <lineage>
        <taxon>Bacteria</taxon>
        <taxon>Pseudomonadati</taxon>
        <taxon>Pseudomonadota</taxon>
        <taxon>Betaproteobacteria</taxon>
        <taxon>Burkholderiales</taxon>
        <taxon>Burkholderiaceae</taxon>
        <taxon>Trinickia</taxon>
    </lineage>
</organism>
<comment type="caution">
    <text evidence="1">The sequence shown here is derived from an EMBL/GenBank/DDBJ whole genome shotgun (WGS) entry which is preliminary data.</text>
</comment>
<dbReference type="OrthoDB" id="196110at2"/>
<dbReference type="EMBL" id="PNYA01000021">
    <property type="protein sequence ID" value="PMS16990.1"/>
    <property type="molecule type" value="Genomic_DNA"/>
</dbReference>
<keyword evidence="2" id="KW-1185">Reference proteome</keyword>
<protein>
    <recommendedName>
        <fullName evidence="3">DUF4157 domain-containing protein</fullName>
    </recommendedName>
</protein>
<dbReference type="RefSeq" id="WP_102647412.1">
    <property type="nucleotide sequence ID" value="NZ_PNYA01000021.1"/>
</dbReference>
<name>A0A2N7VIM5_9BURK</name>
<accession>A0A2N7VIM5</accession>
<gene>
    <name evidence="1" type="ORF">C0Z18_21210</name>
</gene>
<dbReference type="Proteomes" id="UP000235616">
    <property type="component" value="Unassembled WGS sequence"/>
</dbReference>
<dbReference type="AlphaFoldDB" id="A0A2N7VIM5"/>
<proteinExistence type="predicted"/>
<reference evidence="1 2" key="1">
    <citation type="submission" date="2018-01" db="EMBL/GenBank/DDBJ databases">
        <title>Whole genome analyses suggest that Burkholderia sensu lato contains two further novel genera in the rhizoxinica-symbiotica group Mycetohabitans gen. nov., and Trinickia gen. nov.: implications for the evolution of diazotrophy and nodulation in the Burkholderiaceae.</title>
        <authorList>
            <person name="Estrada-de los Santos P."/>
            <person name="Palmer M."/>
            <person name="Chavez-Ramirez B."/>
            <person name="Beukes C."/>
            <person name="Steenkamp E.T."/>
            <person name="Hirsch A.M."/>
            <person name="Manyaka P."/>
            <person name="Maluk M."/>
            <person name="Lafos M."/>
            <person name="Crook M."/>
            <person name="Gross E."/>
            <person name="Simon M.F."/>
            <person name="Bueno dos Reis Junior F."/>
            <person name="Poole P.S."/>
            <person name="Venter S.N."/>
            <person name="James E.K."/>
        </authorList>
    </citation>
    <scope>NUCLEOTIDE SEQUENCE [LARGE SCALE GENOMIC DNA]</scope>
    <source>
        <strain evidence="1 2">GIMN1.004</strain>
    </source>
</reference>
<evidence type="ECO:0008006" key="3">
    <source>
        <dbReference type="Google" id="ProtNLM"/>
    </source>
</evidence>